<dbReference type="SUPFAM" id="SSF56042">
    <property type="entry name" value="PurM C-terminal domain-like"/>
    <property type="match status" value="1"/>
</dbReference>
<keyword evidence="3 8" id="KW-0418">Kinase</keyword>
<reference evidence="9" key="1">
    <citation type="journal article" date="2018" name="Science">
        <title>A primordial and reversible TCA cycle in a facultatively chemolithoautotrophic thermophile.</title>
        <authorList>
            <person name="Nunoura T."/>
            <person name="Chikaraishi Y."/>
            <person name="Izaki R."/>
            <person name="Suwa T."/>
            <person name="Sato T."/>
            <person name="Harada T."/>
            <person name="Mori K."/>
            <person name="Kato Y."/>
            <person name="Miyazaki M."/>
            <person name="Shimamura S."/>
            <person name="Yanagawa K."/>
            <person name="Shuto A."/>
            <person name="Ohkouchi N."/>
            <person name="Fujita N."/>
            <person name="Takaki Y."/>
            <person name="Atomi H."/>
            <person name="Takai K."/>
        </authorList>
    </citation>
    <scope>NUCLEOTIDE SEQUENCE [LARGE SCALE GENOMIC DNA]</scope>
    <source>
        <strain evidence="9">DSM 17441 / JCM 13301 / NBRC 103674 / ABI70S6</strain>
    </source>
</reference>
<dbReference type="GO" id="GO:0016260">
    <property type="term" value="P:selenocysteine biosynthetic process"/>
    <property type="evidence" value="ECO:0007669"/>
    <property type="project" value="TreeGrafter"/>
</dbReference>
<evidence type="ECO:0000256" key="5">
    <source>
        <dbReference type="ARBA" id="ARBA00023266"/>
    </source>
</evidence>
<dbReference type="Pfam" id="PF00586">
    <property type="entry name" value="AIRS"/>
    <property type="match status" value="1"/>
</dbReference>
<dbReference type="GO" id="GO:0004756">
    <property type="term" value="F:selenide, water dikinase activity"/>
    <property type="evidence" value="ECO:0007669"/>
    <property type="project" value="UniProtKB-EC"/>
</dbReference>
<dbReference type="NCBIfam" id="TIGR00476">
    <property type="entry name" value="selD"/>
    <property type="match status" value="1"/>
</dbReference>
<dbReference type="CDD" id="cd02195">
    <property type="entry name" value="SelD"/>
    <property type="match status" value="1"/>
</dbReference>
<evidence type="ECO:0000256" key="3">
    <source>
        <dbReference type="ARBA" id="ARBA00022777"/>
    </source>
</evidence>
<dbReference type="Proteomes" id="UP000063234">
    <property type="component" value="Chromosome"/>
</dbReference>
<dbReference type="PATRIC" id="fig|1298851.3.peg.537"/>
<evidence type="ECO:0000313" key="8">
    <source>
        <dbReference type="EMBL" id="BAT71322.1"/>
    </source>
</evidence>
<dbReference type="PANTHER" id="PTHR10256">
    <property type="entry name" value="SELENIDE, WATER DIKINASE"/>
    <property type="match status" value="1"/>
</dbReference>
<evidence type="ECO:0000256" key="2">
    <source>
        <dbReference type="ARBA" id="ARBA00022741"/>
    </source>
</evidence>
<protein>
    <submittedName>
        <fullName evidence="8">Selenide, water dikinase</fullName>
        <ecNumber evidence="8">2.7.9.3</ecNumber>
    </submittedName>
</protein>
<sequence length="312" mass="33466">MDLARVLEGLSFPVGQEVIAGVEGFEDAAVVKVSEELALVATLDFITPVVDDPVIFGEIAAANALSDVYAMGADPWFAMNIVCFPCKLPLKFLRAIIEGGLNKIKEAGAYLIGGHTVDDVEPKYGLCVVGKVHPEKVLRNDALRENCALCLTKPIGTGIVVTAIKADMASSEAVRKAVDIMRTLNKEASIKMKEVGAVAATDVTGFGLLGHAMEMVDGTAFDIVIEVESVPVLEEAMEYASFGLIPAGAYENMKYCEGKVFFERELGDLKMILFDPQTSGGLLVAVPEDRVEEFGYFKIGRVVKGEGRVLVV</sequence>
<dbReference type="InterPro" id="IPR036921">
    <property type="entry name" value="PurM-like_N_sf"/>
</dbReference>
<dbReference type="PIRSF" id="PIRSF036407">
    <property type="entry name" value="Selenphspht_syn"/>
    <property type="match status" value="1"/>
</dbReference>
<dbReference type="EC" id="2.7.9.3" evidence="8"/>
<dbReference type="EMBL" id="AP013035">
    <property type="protein sequence ID" value="BAT71322.1"/>
    <property type="molecule type" value="Genomic_DNA"/>
</dbReference>
<gene>
    <name evidence="8" type="primary">selD</name>
    <name evidence="8" type="ORF">TST_0516</name>
</gene>
<dbReference type="Pfam" id="PF02769">
    <property type="entry name" value="AIRS_C"/>
    <property type="match status" value="1"/>
</dbReference>
<evidence type="ECO:0000256" key="4">
    <source>
        <dbReference type="ARBA" id="ARBA00022840"/>
    </source>
</evidence>
<dbReference type="AlphaFoldDB" id="A0A0S3QSM0"/>
<evidence type="ECO:0000259" key="6">
    <source>
        <dbReference type="Pfam" id="PF00586"/>
    </source>
</evidence>
<dbReference type="InterPro" id="IPR004536">
    <property type="entry name" value="SPS/SelD"/>
</dbReference>
<dbReference type="InterPro" id="IPR010918">
    <property type="entry name" value="PurM-like_C_dom"/>
</dbReference>
<evidence type="ECO:0000256" key="1">
    <source>
        <dbReference type="ARBA" id="ARBA00022679"/>
    </source>
</evidence>
<dbReference type="Gene3D" id="3.30.1330.10">
    <property type="entry name" value="PurM-like, N-terminal domain"/>
    <property type="match status" value="1"/>
</dbReference>
<name>A0A0S3QSM0_THET7</name>
<dbReference type="SUPFAM" id="SSF55326">
    <property type="entry name" value="PurM N-terminal domain-like"/>
    <property type="match status" value="1"/>
</dbReference>
<keyword evidence="1 8" id="KW-0808">Transferase</keyword>
<dbReference type="KEGG" id="ttk:TST_0516"/>
<organism evidence="8 9">
    <name type="scientific">Thermosulfidibacter takaii (strain DSM 17441 / JCM 13301 / NBRC 103674 / ABI70S6)</name>
    <dbReference type="NCBI Taxonomy" id="1298851"/>
    <lineage>
        <taxon>Bacteria</taxon>
        <taxon>Pseudomonadati</taxon>
        <taxon>Thermosulfidibacterota</taxon>
        <taxon>Thermosulfidibacteria</taxon>
        <taxon>Thermosulfidibacterales</taxon>
        <taxon>Thermosulfidibacteraceae</taxon>
    </lineage>
</organism>
<evidence type="ECO:0000313" key="9">
    <source>
        <dbReference type="Proteomes" id="UP000063234"/>
    </source>
</evidence>
<feature type="domain" description="PurM-like C-terminal" evidence="7">
    <location>
        <begin position="145"/>
        <end position="294"/>
    </location>
</feature>
<dbReference type="GO" id="GO:0005737">
    <property type="term" value="C:cytoplasm"/>
    <property type="evidence" value="ECO:0007669"/>
    <property type="project" value="TreeGrafter"/>
</dbReference>
<accession>A0A0S3QSM0</accession>
<dbReference type="GO" id="GO:0005524">
    <property type="term" value="F:ATP binding"/>
    <property type="evidence" value="ECO:0007669"/>
    <property type="project" value="UniProtKB-KW"/>
</dbReference>
<proteinExistence type="predicted"/>
<dbReference type="PANTHER" id="PTHR10256:SF0">
    <property type="entry name" value="INACTIVE SELENIDE, WATER DIKINASE-LIKE PROTEIN-RELATED"/>
    <property type="match status" value="1"/>
</dbReference>
<keyword evidence="2" id="KW-0547">Nucleotide-binding</keyword>
<keyword evidence="5" id="KW-0711">Selenium</keyword>
<dbReference type="STRING" id="1298851.TST_0516"/>
<dbReference type="Gene3D" id="3.90.650.10">
    <property type="entry name" value="PurM-like C-terminal domain"/>
    <property type="match status" value="1"/>
</dbReference>
<keyword evidence="9" id="KW-1185">Reference proteome</keyword>
<feature type="domain" description="PurM-like N-terminal" evidence="6">
    <location>
        <begin position="26"/>
        <end position="132"/>
    </location>
</feature>
<keyword evidence="4" id="KW-0067">ATP-binding</keyword>
<dbReference type="InterPro" id="IPR036676">
    <property type="entry name" value="PurM-like_C_sf"/>
</dbReference>
<evidence type="ECO:0000259" key="7">
    <source>
        <dbReference type="Pfam" id="PF02769"/>
    </source>
</evidence>
<dbReference type="InterPro" id="IPR016188">
    <property type="entry name" value="PurM-like_N"/>
</dbReference>